<comment type="caution">
    <text evidence="1">The sequence shown here is derived from an EMBL/GenBank/DDBJ whole genome shotgun (WGS) entry which is preliminary data.</text>
</comment>
<protein>
    <submittedName>
        <fullName evidence="1">Uncharacterized protein</fullName>
    </submittedName>
</protein>
<organism evidence="1 2">
    <name type="scientific">Salix koriyanagi</name>
    <dbReference type="NCBI Taxonomy" id="2511006"/>
    <lineage>
        <taxon>Eukaryota</taxon>
        <taxon>Viridiplantae</taxon>
        <taxon>Streptophyta</taxon>
        <taxon>Embryophyta</taxon>
        <taxon>Tracheophyta</taxon>
        <taxon>Spermatophyta</taxon>
        <taxon>Magnoliopsida</taxon>
        <taxon>eudicotyledons</taxon>
        <taxon>Gunneridae</taxon>
        <taxon>Pentapetalae</taxon>
        <taxon>rosids</taxon>
        <taxon>fabids</taxon>
        <taxon>Malpighiales</taxon>
        <taxon>Salicaceae</taxon>
        <taxon>Saliceae</taxon>
        <taxon>Salix</taxon>
    </lineage>
</organism>
<evidence type="ECO:0000313" key="2">
    <source>
        <dbReference type="Proteomes" id="UP001151752"/>
    </source>
</evidence>
<gene>
    <name evidence="1" type="ORF">OIU74_005937</name>
</gene>
<dbReference type="EMBL" id="JAPFFM010000012">
    <property type="protein sequence ID" value="KAJ6727780.1"/>
    <property type="molecule type" value="Genomic_DNA"/>
</dbReference>
<accession>A0A9Q0UD50</accession>
<dbReference type="AlphaFoldDB" id="A0A9Q0UD50"/>
<dbReference type="PANTHER" id="PTHR34361:SF6">
    <property type="entry name" value="POX DOMAIN-CONTAINING PROTEIN"/>
    <property type="match status" value="1"/>
</dbReference>
<reference evidence="1" key="1">
    <citation type="submission" date="2022-11" db="EMBL/GenBank/DDBJ databases">
        <authorList>
            <person name="Hyden B.L."/>
            <person name="Feng K."/>
            <person name="Yates T."/>
            <person name="Jawdy S."/>
            <person name="Smart L.B."/>
            <person name="Muchero W."/>
        </authorList>
    </citation>
    <scope>NUCLEOTIDE SEQUENCE</scope>
    <source>
        <tissue evidence="1">Shoot tip</tissue>
    </source>
</reference>
<name>A0A9Q0UD50_9ROSI</name>
<reference evidence="1" key="2">
    <citation type="journal article" date="2023" name="Int. J. Mol. Sci.">
        <title>De Novo Assembly and Annotation of 11 Diverse Shrub Willow (Salix) Genomes Reveals Novel Gene Organization in Sex-Linked Regions.</title>
        <authorList>
            <person name="Hyden B."/>
            <person name="Feng K."/>
            <person name="Yates T.B."/>
            <person name="Jawdy S."/>
            <person name="Cereghino C."/>
            <person name="Smart L.B."/>
            <person name="Muchero W."/>
        </authorList>
    </citation>
    <scope>NUCLEOTIDE SEQUENCE</scope>
    <source>
        <tissue evidence="1">Shoot tip</tissue>
    </source>
</reference>
<sequence>MSLAIRIKHEEQTSSTDLRDRFLDSLRSLRRRWKGIKQLKEEENPRVMVYENSWLDAEAALCSMKYKACVLGMKTEMGQVKMAVR</sequence>
<keyword evidence="2" id="KW-1185">Reference proteome</keyword>
<dbReference type="PANTHER" id="PTHR34361">
    <property type="entry name" value="OS08G0157800 PROTEIN"/>
    <property type="match status" value="1"/>
</dbReference>
<evidence type="ECO:0000313" key="1">
    <source>
        <dbReference type="EMBL" id="KAJ6727780.1"/>
    </source>
</evidence>
<dbReference type="Proteomes" id="UP001151752">
    <property type="component" value="Chromosome 11"/>
</dbReference>
<proteinExistence type="predicted"/>